<dbReference type="Proteomes" id="UP000000702">
    <property type="component" value="Unassembled WGS sequence"/>
</dbReference>
<reference evidence="2" key="1">
    <citation type="submission" date="2011-07" db="EMBL/GenBank/DDBJ databases">
        <title>Divergent evolution of antigenic variation in African trypanosomes.</title>
        <authorList>
            <person name="Jackson A.P."/>
            <person name="Berry A."/>
            <person name="Allison H.C."/>
            <person name="Burton P."/>
            <person name="Anderson J."/>
            <person name="Aslett M."/>
            <person name="Brown R."/>
            <person name="Corton N."/>
            <person name="Harris D."/>
            <person name="Hauser H."/>
            <person name="Gamble J."/>
            <person name="Gilderthorp R."/>
            <person name="McQuillan J."/>
            <person name="Quail M.A."/>
            <person name="Sanders M."/>
            <person name="Van Tonder A."/>
            <person name="Ginger M.L."/>
            <person name="Donelson J.E."/>
            <person name="Field M.C."/>
            <person name="Barry J.D."/>
            <person name="Berriman M."/>
            <person name="Hertz-Fowler C."/>
        </authorList>
    </citation>
    <scope>NUCLEOTIDE SEQUENCE [LARGE SCALE GENOMIC DNA]</scope>
    <source>
        <strain evidence="2">IL3000</strain>
    </source>
</reference>
<sequence length="193" mass="22019">MCSSRRHHRDRLTRGVEKLRLVGISEEQLQLGRQLCNQLRITQTVKGRHGVGIEAMRKAIEYPHKKRRHVFIQAALKAKRQQIDVPLNRARCFTCGRVWHYSTSPAVHSRRNQTATEKQRLQAPEAMASVAFNILFHTPQVNQKGGSHMVEHSWRPSELHGMDGESMAITSGQVRSSSTAWGLSRELGEIKRI</sequence>
<evidence type="ECO:0000313" key="2">
    <source>
        <dbReference type="Proteomes" id="UP000000702"/>
    </source>
</evidence>
<dbReference type="AlphaFoldDB" id="F9WDI1"/>
<organism evidence="1 2">
    <name type="scientific">Trypanosoma congolense (strain IL3000)</name>
    <dbReference type="NCBI Taxonomy" id="1068625"/>
    <lineage>
        <taxon>Eukaryota</taxon>
        <taxon>Discoba</taxon>
        <taxon>Euglenozoa</taxon>
        <taxon>Kinetoplastea</taxon>
        <taxon>Metakinetoplastina</taxon>
        <taxon>Trypanosomatida</taxon>
        <taxon>Trypanosomatidae</taxon>
        <taxon>Trypanosoma</taxon>
        <taxon>Nannomonas</taxon>
    </lineage>
</organism>
<protein>
    <submittedName>
        <fullName evidence="1">WGS project CAEQ00000000 data, annotated contig 2367</fullName>
    </submittedName>
</protein>
<gene>
    <name evidence="1" type="ORF">TCIL3000_0_58640</name>
</gene>
<dbReference type="VEuPathDB" id="TriTrypDB:TcIL3000_0_58640"/>
<reference evidence="1 2" key="2">
    <citation type="journal article" date="2012" name="Proc. Natl. Acad. Sci. U.S.A.">
        <title>Antigenic diversity is generated by distinct evolutionary mechanisms in African trypanosome species.</title>
        <authorList>
            <person name="Jackson A.P."/>
            <person name="Berry A."/>
            <person name="Aslett M."/>
            <person name="Allison H.C."/>
            <person name="Burton P."/>
            <person name="Vavrova-Anderson J."/>
            <person name="Brown R."/>
            <person name="Browne H."/>
            <person name="Corton N."/>
            <person name="Hauser H."/>
            <person name="Gamble J."/>
            <person name="Gilderthorp R."/>
            <person name="Marcello L."/>
            <person name="McQuillan J."/>
            <person name="Otto T.D."/>
            <person name="Quail M.A."/>
            <person name="Sanders M.J."/>
            <person name="van Tonder A."/>
            <person name="Ginger M.L."/>
            <person name="Field M.C."/>
            <person name="Barry J.D."/>
            <person name="Hertz-Fowler C."/>
            <person name="Berriman M."/>
        </authorList>
    </citation>
    <scope>NUCLEOTIDE SEQUENCE [LARGE SCALE GENOMIC DNA]</scope>
    <source>
        <strain evidence="1 2">IL3000</strain>
    </source>
</reference>
<accession>F9WDI1</accession>
<dbReference type="EMBL" id="CAEQ01001872">
    <property type="protein sequence ID" value="CCD15335.1"/>
    <property type="molecule type" value="Genomic_DNA"/>
</dbReference>
<name>F9WDI1_TRYCI</name>
<proteinExistence type="predicted"/>
<keyword evidence="2" id="KW-1185">Reference proteome</keyword>
<evidence type="ECO:0000313" key="1">
    <source>
        <dbReference type="EMBL" id="CCD15335.1"/>
    </source>
</evidence>
<comment type="caution">
    <text evidence="1">The sequence shown here is derived from an EMBL/GenBank/DDBJ whole genome shotgun (WGS) entry which is preliminary data.</text>
</comment>